<sequence>MSFAPSTSAVSRCAARTSDARRRTRSAKTHRARATANEAEVPEDVRPHWAACRAFLRTALALTDDEADVAIARAYAWRGQTYWRNAKDKETPDVDDLRARVDFLNSVGVDAEGASEMAKKQPEILGCDVEQLTSAVEHIEKNYFMKRNTKNFKAYIKRVPQALGNNLDCAAEGLNCAGLCNRCWARC</sequence>
<feature type="compositionally biased region" description="Basic residues" evidence="1">
    <location>
        <begin position="22"/>
        <end position="33"/>
    </location>
</feature>
<evidence type="ECO:0000313" key="2">
    <source>
        <dbReference type="EMBL" id="OUS43158.1"/>
    </source>
</evidence>
<protein>
    <submittedName>
        <fullName evidence="2">Uncharacterized protein</fullName>
    </submittedName>
</protein>
<dbReference type="EMBL" id="KZ155835">
    <property type="protein sequence ID" value="OUS43158.1"/>
    <property type="molecule type" value="Genomic_DNA"/>
</dbReference>
<dbReference type="Gene3D" id="1.25.70.10">
    <property type="entry name" value="Transcription termination factor 3, mitochondrial"/>
    <property type="match status" value="1"/>
</dbReference>
<name>A0A1Y5I0U9_OSTTA</name>
<dbReference type="InterPro" id="IPR038538">
    <property type="entry name" value="MTERF_sf"/>
</dbReference>
<accession>A0A1Y5I0U9</accession>
<feature type="region of interest" description="Disordered" evidence="1">
    <location>
        <begin position="1"/>
        <end position="40"/>
    </location>
</feature>
<organism evidence="2">
    <name type="scientific">Ostreococcus tauri</name>
    <name type="common">Marine green alga</name>
    <dbReference type="NCBI Taxonomy" id="70448"/>
    <lineage>
        <taxon>Eukaryota</taxon>
        <taxon>Viridiplantae</taxon>
        <taxon>Chlorophyta</taxon>
        <taxon>Mamiellophyceae</taxon>
        <taxon>Mamiellales</taxon>
        <taxon>Bathycoccaceae</taxon>
        <taxon>Ostreococcus</taxon>
    </lineage>
</organism>
<feature type="compositionally biased region" description="Polar residues" evidence="1">
    <location>
        <begin position="1"/>
        <end position="10"/>
    </location>
</feature>
<reference evidence="2" key="1">
    <citation type="submission" date="2017-04" db="EMBL/GenBank/DDBJ databases">
        <title>Population genomics of picophytoplankton unveils novel chromosome hypervariability.</title>
        <authorList>
            <consortium name="DOE Joint Genome Institute"/>
            <person name="Blanc-Mathieu R."/>
            <person name="Krasovec M."/>
            <person name="Hebrard M."/>
            <person name="Yau S."/>
            <person name="Desgranges E."/>
            <person name="Martin J."/>
            <person name="Schackwitz W."/>
            <person name="Kuo A."/>
            <person name="Salin G."/>
            <person name="Donnadieu C."/>
            <person name="Desdevises Y."/>
            <person name="Sanchez-Ferandin S."/>
            <person name="Moreau H."/>
            <person name="Rivals E."/>
            <person name="Grigoriev I.V."/>
            <person name="Grimsley N."/>
            <person name="Eyre-Walker A."/>
            <person name="Piganeau G."/>
        </authorList>
    </citation>
    <scope>NUCLEOTIDE SEQUENCE [LARGE SCALE GENOMIC DNA]</scope>
    <source>
        <strain evidence="2">RCC 1115</strain>
    </source>
</reference>
<dbReference type="Proteomes" id="UP000195557">
    <property type="component" value="Unassembled WGS sequence"/>
</dbReference>
<evidence type="ECO:0000256" key="1">
    <source>
        <dbReference type="SAM" id="MobiDB-lite"/>
    </source>
</evidence>
<proteinExistence type="predicted"/>
<dbReference type="AlphaFoldDB" id="A0A1Y5I0U9"/>
<dbReference type="eggNOG" id="ENOG502QYF3">
    <property type="taxonomic scope" value="Eukaryota"/>
</dbReference>
<gene>
    <name evidence="2" type="ORF">BE221DRAFT_81742</name>
</gene>